<evidence type="ECO:0000256" key="4">
    <source>
        <dbReference type="ARBA" id="ARBA00022777"/>
    </source>
</evidence>
<dbReference type="Gene3D" id="3.40.50.300">
    <property type="entry name" value="P-loop containing nucleotide triphosphate hydrolases"/>
    <property type="match status" value="1"/>
</dbReference>
<dbReference type="RefSeq" id="WP_045922821.1">
    <property type="nucleotide sequence ID" value="NZ_JBHTHW010000008.1"/>
</dbReference>
<keyword evidence="8" id="KW-0963">Cytoplasm</keyword>
<keyword evidence="4 8" id="KW-0418">Kinase</keyword>
<dbReference type="PANTHER" id="PTHR21299">
    <property type="entry name" value="CYTIDYLATE KINASE/PANTOATE-BETA-ALANINE LIGASE"/>
    <property type="match status" value="1"/>
</dbReference>
<dbReference type="InterPro" id="IPR027417">
    <property type="entry name" value="P-loop_NTPase"/>
</dbReference>
<sequence>MQIAIDGPASAGKSTIAKIIAKKLDYIYTDTGAMYRAATWLAQKEQVDYNAGATIVQLLQKNPISFQIHSDQQYIYVGDRDISTEIRMPQISNNVSQVAALPEVREFLVSQQQQIAADNNVVMDGRDIGTTVLPAADVKIFLVASVQERAHRRYLENLTRNIQTPLAVLEKEISLRDYKDSHRSISPLKKAVDAIEVDTTSLSIDQVVQKILKIINNKINK</sequence>
<dbReference type="GO" id="GO:0006220">
    <property type="term" value="P:pyrimidine nucleotide metabolic process"/>
    <property type="evidence" value="ECO:0007669"/>
    <property type="project" value="UniProtKB-UniRule"/>
</dbReference>
<gene>
    <name evidence="8 10" type="primary">cmk</name>
    <name evidence="10" type="ORF">JG29_09570</name>
</gene>
<protein>
    <recommendedName>
        <fullName evidence="8">Cytidylate kinase</fullName>
        <shortName evidence="8">CK</shortName>
        <ecNumber evidence="8">2.7.4.25</ecNumber>
    </recommendedName>
    <alternativeName>
        <fullName evidence="8">Cytidine monophosphate kinase</fullName>
        <shortName evidence="8">CMP kinase</shortName>
    </alternativeName>
</protein>
<accession>A0A0F4KTN0</accession>
<evidence type="ECO:0000256" key="5">
    <source>
        <dbReference type="ARBA" id="ARBA00022840"/>
    </source>
</evidence>
<evidence type="ECO:0000259" key="9">
    <source>
        <dbReference type="Pfam" id="PF02224"/>
    </source>
</evidence>
<dbReference type="OrthoDB" id="9807434at2"/>
<comment type="subcellular location">
    <subcellularLocation>
        <location evidence="8">Cytoplasm</location>
    </subcellularLocation>
</comment>
<dbReference type="AlphaFoldDB" id="A0A0F4KTN0"/>
<dbReference type="CDD" id="cd02020">
    <property type="entry name" value="CMPK"/>
    <property type="match status" value="1"/>
</dbReference>
<evidence type="ECO:0000313" key="10">
    <source>
        <dbReference type="EMBL" id="KJY48556.1"/>
    </source>
</evidence>
<dbReference type="PATRIC" id="fig|1218508.4.peg.942"/>
<evidence type="ECO:0000256" key="7">
    <source>
        <dbReference type="ARBA" id="ARBA00048478"/>
    </source>
</evidence>
<comment type="similarity">
    <text evidence="1 8">Belongs to the cytidylate kinase family. Type 1 subfamily.</text>
</comment>
<comment type="catalytic activity">
    <reaction evidence="7 8">
        <text>CMP + ATP = CDP + ADP</text>
        <dbReference type="Rhea" id="RHEA:11600"/>
        <dbReference type="ChEBI" id="CHEBI:30616"/>
        <dbReference type="ChEBI" id="CHEBI:58069"/>
        <dbReference type="ChEBI" id="CHEBI:60377"/>
        <dbReference type="ChEBI" id="CHEBI:456216"/>
        <dbReference type="EC" id="2.7.4.25"/>
    </reaction>
</comment>
<dbReference type="PANTHER" id="PTHR21299:SF2">
    <property type="entry name" value="CYTIDYLATE KINASE"/>
    <property type="match status" value="1"/>
</dbReference>
<keyword evidence="2 8" id="KW-0808">Transferase</keyword>
<feature type="domain" description="Cytidylate kinase" evidence="9">
    <location>
        <begin position="3"/>
        <end position="216"/>
    </location>
</feature>
<proteinExistence type="inferred from homology"/>
<keyword evidence="11" id="KW-1185">Reference proteome</keyword>
<evidence type="ECO:0000256" key="6">
    <source>
        <dbReference type="ARBA" id="ARBA00047615"/>
    </source>
</evidence>
<evidence type="ECO:0000313" key="11">
    <source>
        <dbReference type="Proteomes" id="UP000033695"/>
    </source>
</evidence>
<dbReference type="GO" id="GO:0036430">
    <property type="term" value="F:CMP kinase activity"/>
    <property type="evidence" value="ECO:0007669"/>
    <property type="project" value="RHEA"/>
</dbReference>
<evidence type="ECO:0000256" key="3">
    <source>
        <dbReference type="ARBA" id="ARBA00022741"/>
    </source>
</evidence>
<dbReference type="SUPFAM" id="SSF52540">
    <property type="entry name" value="P-loop containing nucleoside triphosphate hydrolases"/>
    <property type="match status" value="1"/>
</dbReference>
<dbReference type="GO" id="GO:0005829">
    <property type="term" value="C:cytosol"/>
    <property type="evidence" value="ECO:0007669"/>
    <property type="project" value="TreeGrafter"/>
</dbReference>
<keyword evidence="3 8" id="KW-0547">Nucleotide-binding</keyword>
<dbReference type="Pfam" id="PF02224">
    <property type="entry name" value="Cytidylate_kin"/>
    <property type="match status" value="1"/>
</dbReference>
<evidence type="ECO:0000256" key="8">
    <source>
        <dbReference type="HAMAP-Rule" id="MF_00238"/>
    </source>
</evidence>
<dbReference type="InterPro" id="IPR011994">
    <property type="entry name" value="Cytidylate_kinase_dom"/>
</dbReference>
<dbReference type="HAMAP" id="MF_00238">
    <property type="entry name" value="Cytidyl_kinase_type1"/>
    <property type="match status" value="1"/>
</dbReference>
<dbReference type="HOGENOM" id="CLU_079959_0_2_9"/>
<name>A0A0F4KTN0_9LACO</name>
<dbReference type="GO" id="GO:0015949">
    <property type="term" value="P:nucleobase-containing small molecule interconversion"/>
    <property type="evidence" value="ECO:0007669"/>
    <property type="project" value="TreeGrafter"/>
</dbReference>
<keyword evidence="5 8" id="KW-0067">ATP-binding</keyword>
<comment type="caution">
    <text evidence="10">The sequence shown here is derived from an EMBL/GenBank/DDBJ whole genome shotgun (WGS) entry which is preliminary data.</text>
</comment>
<evidence type="ECO:0000256" key="2">
    <source>
        <dbReference type="ARBA" id="ARBA00022679"/>
    </source>
</evidence>
<dbReference type="InterPro" id="IPR003136">
    <property type="entry name" value="Cytidylate_kin"/>
</dbReference>
<dbReference type="NCBIfam" id="TIGR00017">
    <property type="entry name" value="cmk"/>
    <property type="match status" value="1"/>
</dbReference>
<dbReference type="Proteomes" id="UP000033695">
    <property type="component" value="Unassembled WGS sequence"/>
</dbReference>
<reference evidence="10 11" key="1">
    <citation type="submission" date="2014-12" db="EMBL/GenBank/DDBJ databases">
        <title>Comparative genomics of the lactic acid bacteria isolated from the honey bee gut.</title>
        <authorList>
            <person name="Ellegaard K.M."/>
            <person name="Tamarit D."/>
            <person name="Javelind E."/>
            <person name="Olofsson T."/>
            <person name="Andersson S.G."/>
            <person name="Vasquez A."/>
        </authorList>
    </citation>
    <scope>NUCLEOTIDE SEQUENCE [LARGE SCALE GENOMIC DNA]</scope>
    <source>
        <strain evidence="10 11">Hon2</strain>
    </source>
</reference>
<dbReference type="EMBL" id="JXBZ01000008">
    <property type="protein sequence ID" value="KJY48556.1"/>
    <property type="molecule type" value="Genomic_DNA"/>
</dbReference>
<dbReference type="STRING" id="1218508.JG29_09570"/>
<evidence type="ECO:0000256" key="1">
    <source>
        <dbReference type="ARBA" id="ARBA00009427"/>
    </source>
</evidence>
<dbReference type="GO" id="GO:0036431">
    <property type="term" value="F:dCMP kinase activity"/>
    <property type="evidence" value="ECO:0007669"/>
    <property type="project" value="InterPro"/>
</dbReference>
<feature type="binding site" evidence="8">
    <location>
        <begin position="7"/>
        <end position="15"/>
    </location>
    <ligand>
        <name>ATP</name>
        <dbReference type="ChEBI" id="CHEBI:30616"/>
    </ligand>
</feature>
<comment type="catalytic activity">
    <reaction evidence="6 8">
        <text>dCMP + ATP = dCDP + ADP</text>
        <dbReference type="Rhea" id="RHEA:25094"/>
        <dbReference type="ChEBI" id="CHEBI:30616"/>
        <dbReference type="ChEBI" id="CHEBI:57566"/>
        <dbReference type="ChEBI" id="CHEBI:58593"/>
        <dbReference type="ChEBI" id="CHEBI:456216"/>
        <dbReference type="EC" id="2.7.4.25"/>
    </reaction>
</comment>
<organism evidence="10 11">
    <name type="scientific">Bombilactobacillus mellis</name>
    <dbReference type="NCBI Taxonomy" id="1218508"/>
    <lineage>
        <taxon>Bacteria</taxon>
        <taxon>Bacillati</taxon>
        <taxon>Bacillota</taxon>
        <taxon>Bacilli</taxon>
        <taxon>Lactobacillales</taxon>
        <taxon>Lactobacillaceae</taxon>
        <taxon>Bombilactobacillus</taxon>
    </lineage>
</organism>
<dbReference type="EC" id="2.7.4.25" evidence="8"/>
<dbReference type="GO" id="GO:0005524">
    <property type="term" value="F:ATP binding"/>
    <property type="evidence" value="ECO:0007669"/>
    <property type="project" value="UniProtKB-UniRule"/>
</dbReference>